<organism evidence="1">
    <name type="scientific">uncultured Desulfovibrio sp</name>
    <dbReference type="NCBI Taxonomy" id="167968"/>
    <lineage>
        <taxon>Bacteria</taxon>
        <taxon>Pseudomonadati</taxon>
        <taxon>Thermodesulfobacteriota</taxon>
        <taxon>Desulfovibrionia</taxon>
        <taxon>Desulfovibrionales</taxon>
        <taxon>Desulfovibrionaceae</taxon>
        <taxon>Desulfovibrio</taxon>
        <taxon>environmental samples</taxon>
    </lineage>
</organism>
<accession>A0A212L658</accession>
<protein>
    <submittedName>
        <fullName evidence="1">Uncharacterized protein</fullName>
    </submittedName>
</protein>
<sequence>MVVPTGRDCTVRGTGKGLCEAFKRTSAACEEVNDKAIGRLGVYGCWGRH</sequence>
<proteinExistence type="predicted"/>
<reference evidence="1" key="1">
    <citation type="submission" date="2016-08" db="EMBL/GenBank/DDBJ databases">
        <authorList>
            <person name="Seilhamer J.J."/>
        </authorList>
    </citation>
    <scope>NUCLEOTIDE SEQUENCE</scope>
    <source>
        <strain evidence="1">86-1</strain>
    </source>
</reference>
<gene>
    <name evidence="1" type="ORF">KL86DES1_21007</name>
</gene>
<name>A0A212L658_9BACT</name>
<dbReference type="RefSeq" id="WP_179980488.1">
    <property type="nucleotide sequence ID" value="NZ_LT608333.1"/>
</dbReference>
<dbReference type="EMBL" id="FMJC01000002">
    <property type="protein sequence ID" value="SCM73062.1"/>
    <property type="molecule type" value="Genomic_DNA"/>
</dbReference>
<dbReference type="AlphaFoldDB" id="A0A212L658"/>
<evidence type="ECO:0000313" key="1">
    <source>
        <dbReference type="EMBL" id="SCM73062.1"/>
    </source>
</evidence>